<organism evidence="1 2">
    <name type="scientific">Actinotalea fermentans</name>
    <dbReference type="NCBI Taxonomy" id="43671"/>
    <lineage>
        <taxon>Bacteria</taxon>
        <taxon>Bacillati</taxon>
        <taxon>Actinomycetota</taxon>
        <taxon>Actinomycetes</taxon>
        <taxon>Micrococcales</taxon>
        <taxon>Cellulomonadaceae</taxon>
        <taxon>Actinotalea</taxon>
    </lineage>
</organism>
<dbReference type="EMBL" id="BJYK01000001">
    <property type="protein sequence ID" value="GEN78719.1"/>
    <property type="molecule type" value="Genomic_DNA"/>
</dbReference>
<sequence length="122" mass="12599">MPPAPTPAVYNELVAPSNAAIDRWNAAADRADLAAIRAISAELALLLTDFATAVAAQPWPEAAQAHAADLVAGLALEVDWYRAVAATADDEGTVVTLEQPWSDDAVEAAALLREALGGTVLP</sequence>
<proteinExistence type="predicted"/>
<reference evidence="1 2" key="1">
    <citation type="submission" date="2019-07" db="EMBL/GenBank/DDBJ databases">
        <title>Whole genome shotgun sequence of Actinotalea fermentans NBRC 105374.</title>
        <authorList>
            <person name="Hosoyama A."/>
            <person name="Uohara A."/>
            <person name="Ohji S."/>
            <person name="Ichikawa N."/>
        </authorList>
    </citation>
    <scope>NUCLEOTIDE SEQUENCE [LARGE SCALE GENOMIC DNA]</scope>
    <source>
        <strain evidence="1 2">NBRC 105374</strain>
    </source>
</reference>
<dbReference type="RefSeq" id="WP_034244652.1">
    <property type="nucleotide sequence ID" value="NZ_BJYK01000001.1"/>
</dbReference>
<dbReference type="Proteomes" id="UP000321484">
    <property type="component" value="Unassembled WGS sequence"/>
</dbReference>
<evidence type="ECO:0000313" key="2">
    <source>
        <dbReference type="Proteomes" id="UP000321484"/>
    </source>
</evidence>
<keyword evidence="2" id="KW-1185">Reference proteome</keyword>
<dbReference type="AlphaFoldDB" id="A0A511YU55"/>
<name>A0A511YU55_9CELL</name>
<gene>
    <name evidence="1" type="ORF">AFE02nite_04530</name>
</gene>
<comment type="caution">
    <text evidence="1">The sequence shown here is derived from an EMBL/GenBank/DDBJ whole genome shotgun (WGS) entry which is preliminary data.</text>
</comment>
<evidence type="ECO:0000313" key="1">
    <source>
        <dbReference type="EMBL" id="GEN78719.1"/>
    </source>
</evidence>
<accession>A0A511YU55</accession>
<protein>
    <submittedName>
        <fullName evidence="1">Uncharacterized protein</fullName>
    </submittedName>
</protein>